<evidence type="ECO:0000256" key="1">
    <source>
        <dbReference type="SAM" id="MobiDB-lite"/>
    </source>
</evidence>
<evidence type="ECO:0000313" key="3">
    <source>
        <dbReference type="Proteomes" id="UP001482620"/>
    </source>
</evidence>
<feature type="compositionally biased region" description="Polar residues" evidence="1">
    <location>
        <begin position="1"/>
        <end position="17"/>
    </location>
</feature>
<dbReference type="Proteomes" id="UP001482620">
    <property type="component" value="Unassembled WGS sequence"/>
</dbReference>
<name>A0ABV0UMA0_9TELE</name>
<proteinExistence type="predicted"/>
<feature type="region of interest" description="Disordered" evidence="1">
    <location>
        <begin position="1"/>
        <end position="30"/>
    </location>
</feature>
<keyword evidence="3" id="KW-1185">Reference proteome</keyword>
<organism evidence="2 3">
    <name type="scientific">Ilyodon furcidens</name>
    <name type="common">goldbreast splitfin</name>
    <dbReference type="NCBI Taxonomy" id="33524"/>
    <lineage>
        <taxon>Eukaryota</taxon>
        <taxon>Metazoa</taxon>
        <taxon>Chordata</taxon>
        <taxon>Craniata</taxon>
        <taxon>Vertebrata</taxon>
        <taxon>Euteleostomi</taxon>
        <taxon>Actinopterygii</taxon>
        <taxon>Neopterygii</taxon>
        <taxon>Teleostei</taxon>
        <taxon>Neoteleostei</taxon>
        <taxon>Acanthomorphata</taxon>
        <taxon>Ovalentaria</taxon>
        <taxon>Atherinomorphae</taxon>
        <taxon>Cyprinodontiformes</taxon>
        <taxon>Goodeidae</taxon>
        <taxon>Ilyodon</taxon>
    </lineage>
</organism>
<dbReference type="EMBL" id="JAHRIQ010074205">
    <property type="protein sequence ID" value="MEQ2245727.1"/>
    <property type="molecule type" value="Genomic_DNA"/>
</dbReference>
<reference evidence="2 3" key="1">
    <citation type="submission" date="2021-06" db="EMBL/GenBank/DDBJ databases">
        <authorList>
            <person name="Palmer J.M."/>
        </authorList>
    </citation>
    <scope>NUCLEOTIDE SEQUENCE [LARGE SCALE GENOMIC DNA]</scope>
    <source>
        <strain evidence="3">if_2019</strain>
        <tissue evidence="2">Muscle</tissue>
    </source>
</reference>
<evidence type="ECO:0000313" key="2">
    <source>
        <dbReference type="EMBL" id="MEQ2245727.1"/>
    </source>
</evidence>
<comment type="caution">
    <text evidence="2">The sequence shown here is derived from an EMBL/GenBank/DDBJ whole genome shotgun (WGS) entry which is preliminary data.</text>
</comment>
<sequence length="88" mass="10062">MTHIQLSPVQSIPSSGDSGDLQDTGIILEGPPRIRQRLDEEAKQEHYYGEIKWIPSPEDHNFLEMVCQIKNGCHLKDPFLNRNLEGHL</sequence>
<gene>
    <name evidence="2" type="ORF">ILYODFUR_030924</name>
</gene>
<protein>
    <submittedName>
        <fullName evidence="2">Uncharacterized protein</fullName>
    </submittedName>
</protein>
<accession>A0ABV0UMA0</accession>